<dbReference type="GO" id="GO:0005737">
    <property type="term" value="C:cytoplasm"/>
    <property type="evidence" value="ECO:0007669"/>
    <property type="project" value="TreeGrafter"/>
</dbReference>
<feature type="domain" description="Tr-type G" evidence="7">
    <location>
        <begin position="114"/>
        <end position="286"/>
    </location>
</feature>
<dbReference type="FunFam" id="2.40.30.10:FF:000008">
    <property type="entry name" value="Translation initiation factor IF-2"/>
    <property type="match status" value="1"/>
</dbReference>
<dbReference type="SUPFAM" id="SSF52540">
    <property type="entry name" value="P-loop containing nucleoside triphosphate hydrolases"/>
    <property type="match status" value="1"/>
</dbReference>
<dbReference type="InterPro" id="IPR000795">
    <property type="entry name" value="T_Tr_GTP-bd_dom"/>
</dbReference>
<dbReference type="Pfam" id="PF00009">
    <property type="entry name" value="GTP_EFTU"/>
    <property type="match status" value="1"/>
</dbReference>
<dbReference type="InterPro" id="IPR023115">
    <property type="entry name" value="TIF_IF2_dom3"/>
</dbReference>
<dbReference type="AlphaFoldDB" id="A0A4D6WK37"/>
<keyword evidence="5" id="KW-0342">GTP-binding</keyword>
<dbReference type="PROSITE" id="PS01176">
    <property type="entry name" value="IF2"/>
    <property type="match status" value="1"/>
</dbReference>
<dbReference type="NCBIfam" id="TIGR00487">
    <property type="entry name" value="IF-2"/>
    <property type="match status" value="1"/>
</dbReference>
<gene>
    <name evidence="8" type="primary">infB</name>
</gene>
<protein>
    <recommendedName>
        <fullName evidence="6">Translation initiation factor IF-2, chloroplastic</fullName>
    </recommendedName>
</protein>
<dbReference type="EMBL" id="MK814609">
    <property type="protein sequence ID" value="QCI04167.1"/>
    <property type="molecule type" value="Genomic_DNA"/>
</dbReference>
<name>A0A4D6WK37_9FLOR</name>
<dbReference type="Gene3D" id="2.40.30.10">
    <property type="entry name" value="Translation factors"/>
    <property type="match status" value="2"/>
</dbReference>
<evidence type="ECO:0000313" key="8">
    <source>
        <dbReference type="EMBL" id="QCI04167.1"/>
    </source>
</evidence>
<dbReference type="NCBIfam" id="TIGR00231">
    <property type="entry name" value="small_GTP"/>
    <property type="match status" value="1"/>
</dbReference>
<dbReference type="GO" id="GO:0003924">
    <property type="term" value="F:GTPase activity"/>
    <property type="evidence" value="ECO:0007669"/>
    <property type="project" value="InterPro"/>
</dbReference>
<keyword evidence="8" id="KW-0934">Plastid</keyword>
<organism evidence="8">
    <name type="scientific">Anotrichium furcellatum</name>
    <dbReference type="NCBI Taxonomy" id="41999"/>
    <lineage>
        <taxon>Eukaryota</taxon>
        <taxon>Rhodophyta</taxon>
        <taxon>Florideophyceae</taxon>
        <taxon>Rhodymeniophycidae</taxon>
        <taxon>Ceramiales</taxon>
        <taxon>Ceramiaceae</taxon>
        <taxon>Anotrichium</taxon>
    </lineage>
</organism>
<dbReference type="Pfam" id="PF22042">
    <property type="entry name" value="EF-G_D2"/>
    <property type="match status" value="1"/>
</dbReference>
<reference evidence="8" key="1">
    <citation type="journal article" date="2019" name="Mol. Phylogenet. Evol.">
        <title>Morphological evolution and classification of the red algal order Ceramiales inferred using plastid phylogenomics.</title>
        <authorList>
            <person name="Diaz-Tapia P."/>
            <person name="Pasella M.M."/>
            <person name="Verbruggen H."/>
            <person name="Maggs C.A."/>
        </authorList>
    </citation>
    <scope>NUCLEOTIDE SEQUENCE</scope>
    <source>
        <strain evidence="8">PD2933</strain>
    </source>
</reference>
<keyword evidence="3" id="KW-0547">Nucleotide-binding</keyword>
<evidence type="ECO:0000256" key="1">
    <source>
        <dbReference type="ARBA" id="ARBA00007733"/>
    </source>
</evidence>
<accession>A0A4D6WK37</accession>
<dbReference type="InterPro" id="IPR053905">
    <property type="entry name" value="EF-G-like_DII"/>
</dbReference>
<sequence>MKQPKLSKNRKKEKNKLIDLNVNHELSSHDYKVLINNPLSIQDLSKKIHIPETEIITYLFLAGMPVTINQVIDIAIAKDIAEHYKFTVIDSIALEDENKPNGSLNIQDQSEIFNRSPVIVVFGHVDHGKTTLLDTILKINSSSREYGGITQAINGYEMHYTYCDENVNLVFLDTPGHEAFSSMRIRSAKVADIALLIIAADDGLQPQTLEAIKLILDGNISHIVVITKVDKNDADVNSIKQKLTEYNMISKDWGGSTDIVEVSSFNNYNIDKLMDKICLINNEKQLQAHLDNSVVGTILESYLDKKKGVVARCLIQNGILKVGDFIASGSTAGRVKSLISFDNNSMNISGPSSLVQILGFFAIPEAGLEFVSLKNDKECKDYVKHNKGITRQMNMSRLLNSRISPKSKGNIKQFNVIVKSDTQGSLEAIIKSFFTISQNKVQLNLIANEAGNISRSDIDLALASNATIIGFNVTIMPDIVSLVKRNGLMVETFKVIYDLLDYVNQRMLDLLDIEYESVIIGQAVVQTVFSVNKGIVAGCLVNEGKLRKSCHINIYRNKQLIYKGILNSLKRIKEDVLEVISNNECGVMCNDYHEWQVQDIIEAYELKSKDKIL</sequence>
<dbReference type="Pfam" id="PF11987">
    <property type="entry name" value="IF-2"/>
    <property type="match status" value="1"/>
</dbReference>
<dbReference type="CDD" id="cd01887">
    <property type="entry name" value="IF2_eIF5B"/>
    <property type="match status" value="1"/>
</dbReference>
<reference evidence="8" key="2">
    <citation type="submission" date="2019-04" db="EMBL/GenBank/DDBJ databases">
        <authorList>
            <person name="Pasella M."/>
        </authorList>
    </citation>
    <scope>NUCLEOTIDE SEQUENCE</scope>
    <source>
        <strain evidence="8">PD2933</strain>
    </source>
</reference>
<keyword evidence="2 8" id="KW-0396">Initiation factor</keyword>
<proteinExistence type="inferred from homology"/>
<dbReference type="InterPro" id="IPR015760">
    <property type="entry name" value="TIF_IF2"/>
</dbReference>
<dbReference type="SUPFAM" id="SSF50447">
    <property type="entry name" value="Translation proteins"/>
    <property type="match status" value="2"/>
</dbReference>
<dbReference type="PANTHER" id="PTHR43381:SF5">
    <property type="entry name" value="TR-TYPE G DOMAIN-CONTAINING PROTEIN"/>
    <property type="match status" value="1"/>
</dbReference>
<dbReference type="FunFam" id="3.40.50.10050:FF:000001">
    <property type="entry name" value="Translation initiation factor IF-2"/>
    <property type="match status" value="1"/>
</dbReference>
<dbReference type="CDD" id="cd03692">
    <property type="entry name" value="mtIF2_IVc"/>
    <property type="match status" value="1"/>
</dbReference>
<dbReference type="FunFam" id="3.40.50.300:FF:000019">
    <property type="entry name" value="Translation initiation factor IF-2"/>
    <property type="match status" value="1"/>
</dbReference>
<geneLocation type="plastid" evidence="8"/>
<dbReference type="Pfam" id="PF04760">
    <property type="entry name" value="IF2_N"/>
    <property type="match status" value="1"/>
</dbReference>
<dbReference type="SUPFAM" id="SSF52156">
    <property type="entry name" value="Initiation factor IF2/eIF5b, domain 3"/>
    <property type="match status" value="1"/>
</dbReference>
<dbReference type="Gene3D" id="3.40.50.300">
    <property type="entry name" value="P-loop containing nucleotide triphosphate hydrolases"/>
    <property type="match status" value="1"/>
</dbReference>
<evidence type="ECO:0000256" key="5">
    <source>
        <dbReference type="ARBA" id="ARBA00023134"/>
    </source>
</evidence>
<dbReference type="InterPro" id="IPR006847">
    <property type="entry name" value="IF2_N"/>
</dbReference>
<dbReference type="InterPro" id="IPR009000">
    <property type="entry name" value="Transl_B-barrel_sf"/>
</dbReference>
<dbReference type="GO" id="GO:0003743">
    <property type="term" value="F:translation initiation factor activity"/>
    <property type="evidence" value="ECO:0007669"/>
    <property type="project" value="UniProtKB-KW"/>
</dbReference>
<dbReference type="InterPro" id="IPR027417">
    <property type="entry name" value="P-loop_NTPase"/>
</dbReference>
<comment type="similarity">
    <text evidence="1">Belongs to the TRAFAC class translation factor GTPase superfamily. Classic translation factor GTPase family. IF-2 subfamily.</text>
</comment>
<dbReference type="Gene3D" id="3.40.50.10050">
    <property type="entry name" value="Translation initiation factor IF- 2, domain 3"/>
    <property type="match status" value="1"/>
</dbReference>
<dbReference type="InterPro" id="IPR000178">
    <property type="entry name" value="TF_IF2_bacterial-like"/>
</dbReference>
<evidence type="ECO:0000256" key="6">
    <source>
        <dbReference type="ARBA" id="ARBA00044105"/>
    </source>
</evidence>
<dbReference type="PRINTS" id="PR00315">
    <property type="entry name" value="ELONGATNFCT"/>
</dbReference>
<keyword evidence="4" id="KW-0648">Protein biosynthesis</keyword>
<dbReference type="InterPro" id="IPR036925">
    <property type="entry name" value="TIF_IF2_dom3_sf"/>
</dbReference>
<dbReference type="PANTHER" id="PTHR43381">
    <property type="entry name" value="TRANSLATION INITIATION FACTOR IF-2-RELATED"/>
    <property type="match status" value="1"/>
</dbReference>
<evidence type="ECO:0000256" key="4">
    <source>
        <dbReference type="ARBA" id="ARBA00022917"/>
    </source>
</evidence>
<dbReference type="InterPro" id="IPR005225">
    <property type="entry name" value="Small_GTP-bd"/>
</dbReference>
<evidence type="ECO:0000256" key="2">
    <source>
        <dbReference type="ARBA" id="ARBA00022540"/>
    </source>
</evidence>
<evidence type="ECO:0000259" key="7">
    <source>
        <dbReference type="PROSITE" id="PS51722"/>
    </source>
</evidence>
<evidence type="ECO:0000256" key="3">
    <source>
        <dbReference type="ARBA" id="ARBA00022741"/>
    </source>
</evidence>
<dbReference type="PROSITE" id="PS51722">
    <property type="entry name" value="G_TR_2"/>
    <property type="match status" value="1"/>
</dbReference>
<dbReference type="GO" id="GO:0005525">
    <property type="term" value="F:GTP binding"/>
    <property type="evidence" value="ECO:0007669"/>
    <property type="project" value="UniProtKB-KW"/>
</dbReference>